<dbReference type="EMBL" id="FMWP01000116">
    <property type="protein sequence ID" value="SDA01357.1"/>
    <property type="molecule type" value="Genomic_DNA"/>
</dbReference>
<dbReference type="Proteomes" id="UP000249723">
    <property type="component" value="Unassembled WGS sequence"/>
</dbReference>
<feature type="compositionally biased region" description="Basic and acidic residues" evidence="1">
    <location>
        <begin position="158"/>
        <end position="172"/>
    </location>
</feature>
<evidence type="ECO:0000313" key="3">
    <source>
        <dbReference type="Proteomes" id="UP000249723"/>
    </source>
</evidence>
<feature type="region of interest" description="Disordered" evidence="1">
    <location>
        <begin position="1"/>
        <end position="172"/>
    </location>
</feature>
<gene>
    <name evidence="2" type="ORF">BZ3500_MVSOF-1268-A1-R1_CHR10-1G02598</name>
</gene>
<sequence length="172" mass="20180">MSKKEKGKRNDKTKWQRKKSTTVRRRRKKVIMTSNNLKDTIENGAKTSVGTEEEAKTKKTKKKKRRRLWTKRVRKKERSLSPDSELFEKTFGFHFGIFRSPTKRRSKRQPTQPSPPPSPSVQRSTRRRKEKEHSKKSIADGATACQPLDTVTETGGFNEHDKFEPNKQRDRL</sequence>
<accession>A0A2X0NKN8</accession>
<feature type="compositionally biased region" description="Basic residues" evidence="1">
    <location>
        <begin position="58"/>
        <end position="77"/>
    </location>
</feature>
<evidence type="ECO:0000256" key="1">
    <source>
        <dbReference type="SAM" id="MobiDB-lite"/>
    </source>
</evidence>
<evidence type="ECO:0000313" key="2">
    <source>
        <dbReference type="EMBL" id="SDA01357.1"/>
    </source>
</evidence>
<dbReference type="AlphaFoldDB" id="A0A2X0NKN8"/>
<organism evidence="2 3">
    <name type="scientific">Microbotryum saponariae</name>
    <dbReference type="NCBI Taxonomy" id="289078"/>
    <lineage>
        <taxon>Eukaryota</taxon>
        <taxon>Fungi</taxon>
        <taxon>Dikarya</taxon>
        <taxon>Basidiomycota</taxon>
        <taxon>Pucciniomycotina</taxon>
        <taxon>Microbotryomycetes</taxon>
        <taxon>Microbotryales</taxon>
        <taxon>Microbotryaceae</taxon>
        <taxon>Microbotryum</taxon>
    </lineage>
</organism>
<keyword evidence="3" id="KW-1185">Reference proteome</keyword>
<proteinExistence type="predicted"/>
<name>A0A2X0NKN8_9BASI</name>
<reference evidence="3" key="1">
    <citation type="submission" date="2016-10" db="EMBL/GenBank/DDBJ databases">
        <authorList>
            <person name="Jeantristanb JTB J.-T."/>
            <person name="Ricardo R."/>
        </authorList>
    </citation>
    <scope>NUCLEOTIDE SEQUENCE [LARGE SCALE GENOMIC DNA]</scope>
</reference>
<protein>
    <submittedName>
        <fullName evidence="2">BZ3500_MvSof-1268-A1-R1_Chr10-1g02598 protein</fullName>
    </submittedName>
</protein>
<feature type="compositionally biased region" description="Basic residues" evidence="1">
    <location>
        <begin position="15"/>
        <end position="30"/>
    </location>
</feature>